<dbReference type="PANTHER" id="PTHR11236">
    <property type="entry name" value="AMINOBENZOATE/ANTHRANILATE SYNTHASE"/>
    <property type="match status" value="1"/>
</dbReference>
<reference evidence="18" key="2">
    <citation type="journal article" date="2024" name="Environ. Microbiol.">
        <title>Genome analysis and description of Tunturibacter gen. nov. expands the diversity of Terriglobia in tundra soils.</title>
        <authorList>
            <person name="Messyasz A."/>
            <person name="Mannisto M.K."/>
            <person name="Kerkhof L.J."/>
            <person name="Haggblom M.M."/>
        </authorList>
    </citation>
    <scope>NUCLEOTIDE SEQUENCE</scope>
    <source>
        <strain evidence="18">M8UP23</strain>
    </source>
</reference>
<evidence type="ECO:0000256" key="12">
    <source>
        <dbReference type="ARBA" id="ARBA00023239"/>
    </source>
</evidence>
<dbReference type="EMBL" id="CP132932">
    <property type="protein sequence ID" value="XCB28700.1"/>
    <property type="molecule type" value="Genomic_DNA"/>
</dbReference>
<keyword evidence="9 15" id="KW-0822">Tryptophan biosynthesis</keyword>
<organism evidence="18">
    <name type="scientific">Tunturiibacter empetritectus</name>
    <dbReference type="NCBI Taxonomy" id="3069691"/>
    <lineage>
        <taxon>Bacteria</taxon>
        <taxon>Pseudomonadati</taxon>
        <taxon>Acidobacteriota</taxon>
        <taxon>Terriglobia</taxon>
        <taxon>Terriglobales</taxon>
        <taxon>Acidobacteriaceae</taxon>
        <taxon>Tunturiibacter</taxon>
    </lineage>
</organism>
<accession>A0AAU7ZI30</accession>
<dbReference type="PRINTS" id="PR00095">
    <property type="entry name" value="ANTSNTHASEI"/>
</dbReference>
<evidence type="ECO:0000256" key="3">
    <source>
        <dbReference type="ARBA" id="ARBA00009562"/>
    </source>
</evidence>
<sequence>MEEAMPSFNSNSLPSASEFLKLSRKHSLVPVYRTVTADLETPVSAFLRIASEEPEAFLLESVEGGEHVGRYTFIGIQPYKKMVARGTHITVREGRRESAFEGDIFEELKRALSGHTPVRLPGLPPFTAGAVGFFAYDVVRQIEKLPSLAKDELGVPDACLMFFDQVLAFDHVKKEIHLMVTADLTREAREGAYERAVQRLNKMERRLAEALPVLRKKKPEGKLKITSRTPRLKFLKAVEKVKEYIASGDVFQCVLSQRFDCVPGVDAFEIYRALRIVNPSPYMYFLRFGLDDAAGAGLKPTSAKARRGASGSVPPQSSVAHIVGSSPELLVRVHGREVEYRPIAGTRPRGVDEVKDRAMEADLRADEKEVAEHIMLVDLGRNDVGRVSEFGSVKVKDLMFVERYSHVMHMVSSLEGRLKAGLGALDAFRACFPAGTLSGAPKIRAMEIIEELEPARRGVYGGSVLYADFSGNLDSCIAIRTLYMNGEQGHFQAGAGIVADSVPEKEFEECGNKARAVVRAIERARGV</sequence>
<keyword evidence="8 15" id="KW-0479">Metal-binding</keyword>
<dbReference type="AlphaFoldDB" id="A0AAU7ZI30"/>
<proteinExistence type="inferred from homology"/>
<evidence type="ECO:0000256" key="2">
    <source>
        <dbReference type="ARBA" id="ARBA00004873"/>
    </source>
</evidence>
<comment type="subunit">
    <text evidence="4 15">Heterotetramer consisting of two non-identical subunits: a beta subunit (TrpG) and a large alpha subunit (TrpE).</text>
</comment>
<name>A0AAU7ZI30_9BACT</name>
<evidence type="ECO:0000256" key="5">
    <source>
        <dbReference type="ARBA" id="ARBA00012266"/>
    </source>
</evidence>
<evidence type="ECO:0000256" key="13">
    <source>
        <dbReference type="ARBA" id="ARBA00025634"/>
    </source>
</evidence>
<dbReference type="Pfam" id="PF00425">
    <property type="entry name" value="Chorismate_bind"/>
    <property type="match status" value="1"/>
</dbReference>
<evidence type="ECO:0000256" key="14">
    <source>
        <dbReference type="ARBA" id="ARBA00047683"/>
    </source>
</evidence>
<evidence type="ECO:0000256" key="6">
    <source>
        <dbReference type="ARBA" id="ARBA00020653"/>
    </source>
</evidence>
<dbReference type="InterPro" id="IPR015890">
    <property type="entry name" value="Chorismate_C"/>
</dbReference>
<dbReference type="KEGG" id="temp:RBB75_12385"/>
<evidence type="ECO:0000256" key="9">
    <source>
        <dbReference type="ARBA" id="ARBA00022822"/>
    </source>
</evidence>
<evidence type="ECO:0000259" key="17">
    <source>
        <dbReference type="Pfam" id="PF04715"/>
    </source>
</evidence>
<dbReference type="Gene3D" id="3.60.120.10">
    <property type="entry name" value="Anthranilate synthase"/>
    <property type="match status" value="1"/>
</dbReference>
<dbReference type="GO" id="GO:0046872">
    <property type="term" value="F:metal ion binding"/>
    <property type="evidence" value="ECO:0007669"/>
    <property type="project" value="UniProtKB-KW"/>
</dbReference>
<evidence type="ECO:0000313" key="18">
    <source>
        <dbReference type="EMBL" id="XCB28700.1"/>
    </source>
</evidence>
<keyword evidence="10 15" id="KW-0460">Magnesium</keyword>
<dbReference type="InterPro" id="IPR006805">
    <property type="entry name" value="Anth_synth_I_N"/>
</dbReference>
<evidence type="ECO:0000256" key="15">
    <source>
        <dbReference type="RuleBase" id="RU364045"/>
    </source>
</evidence>
<dbReference type="InterPro" id="IPR019999">
    <property type="entry name" value="Anth_synth_I-like"/>
</dbReference>
<dbReference type="InterPro" id="IPR005801">
    <property type="entry name" value="ADC_synthase"/>
</dbReference>
<gene>
    <name evidence="15 18" type="primary">trpE</name>
    <name evidence="18" type="ORF">RBB75_12385</name>
</gene>
<dbReference type="NCBIfam" id="TIGR00564">
    <property type="entry name" value="trpE_most"/>
    <property type="match status" value="1"/>
</dbReference>
<keyword evidence="12 15" id="KW-0456">Lyase</keyword>
<feature type="domain" description="Chorismate-utilising enzyme C-terminal" evidence="16">
    <location>
        <begin position="233"/>
        <end position="513"/>
    </location>
</feature>
<evidence type="ECO:0000259" key="16">
    <source>
        <dbReference type="Pfam" id="PF00425"/>
    </source>
</evidence>
<comment type="pathway">
    <text evidence="2 15">Amino-acid biosynthesis; L-tryptophan biosynthesis; L-tryptophan from chorismate: step 1/5.</text>
</comment>
<comment type="similarity">
    <text evidence="3 15">Belongs to the anthranilate synthase component I family.</text>
</comment>
<comment type="cofactor">
    <cofactor evidence="1 15">
        <name>Mg(2+)</name>
        <dbReference type="ChEBI" id="CHEBI:18420"/>
    </cofactor>
</comment>
<evidence type="ECO:0000256" key="1">
    <source>
        <dbReference type="ARBA" id="ARBA00001946"/>
    </source>
</evidence>
<keyword evidence="11 15" id="KW-0057">Aromatic amino acid biosynthesis</keyword>
<evidence type="ECO:0000256" key="10">
    <source>
        <dbReference type="ARBA" id="ARBA00022842"/>
    </source>
</evidence>
<reference evidence="18" key="1">
    <citation type="submission" date="2023-08" db="EMBL/GenBank/DDBJ databases">
        <authorList>
            <person name="Messyasz A."/>
            <person name="Mannisto M.K."/>
            <person name="Kerkhof L.J."/>
            <person name="Haggblom M."/>
        </authorList>
    </citation>
    <scope>NUCLEOTIDE SEQUENCE</scope>
    <source>
        <strain evidence="18">M8UP23</strain>
    </source>
</reference>
<comment type="function">
    <text evidence="13 15">Part of a heterotetrameric complex that catalyzes the two-step biosynthesis of anthranilate, an intermediate in the biosynthesis of L-tryptophan. In the first step, the glutamine-binding beta subunit (TrpG) of anthranilate synthase (AS) provides the glutamine amidotransferase activity which generates ammonia as a substrate that, along with chorismate, is used in the second step, catalyzed by the large alpha subunit of AS (TrpE) to produce anthranilate. In the absence of TrpG, TrpE can synthesize anthranilate directly from chorismate and high concentrations of ammonia.</text>
</comment>
<dbReference type="GO" id="GO:0000162">
    <property type="term" value="P:L-tryptophan biosynthetic process"/>
    <property type="evidence" value="ECO:0007669"/>
    <property type="project" value="UniProtKB-KW"/>
</dbReference>
<feature type="domain" description="Anthranilate synthase component I N-terminal" evidence="17">
    <location>
        <begin position="38"/>
        <end position="178"/>
    </location>
</feature>
<evidence type="ECO:0000256" key="11">
    <source>
        <dbReference type="ARBA" id="ARBA00023141"/>
    </source>
</evidence>
<evidence type="ECO:0000256" key="7">
    <source>
        <dbReference type="ARBA" id="ARBA00022605"/>
    </source>
</evidence>
<dbReference type="GO" id="GO:0004049">
    <property type="term" value="F:anthranilate synthase activity"/>
    <property type="evidence" value="ECO:0007669"/>
    <property type="project" value="UniProtKB-EC"/>
</dbReference>
<dbReference type="PANTHER" id="PTHR11236:SF48">
    <property type="entry name" value="ISOCHORISMATE SYNTHASE MENF"/>
    <property type="match status" value="1"/>
</dbReference>
<dbReference type="Pfam" id="PF04715">
    <property type="entry name" value="Anth_synt_I_N"/>
    <property type="match status" value="1"/>
</dbReference>
<evidence type="ECO:0000256" key="8">
    <source>
        <dbReference type="ARBA" id="ARBA00022723"/>
    </source>
</evidence>
<dbReference type="EC" id="4.1.3.27" evidence="5 15"/>
<protein>
    <recommendedName>
        <fullName evidence="6 15">Anthranilate synthase component 1</fullName>
        <ecNumber evidence="5 15">4.1.3.27</ecNumber>
    </recommendedName>
</protein>
<comment type="catalytic activity">
    <reaction evidence="14 15">
        <text>chorismate + L-glutamine = anthranilate + pyruvate + L-glutamate + H(+)</text>
        <dbReference type="Rhea" id="RHEA:21732"/>
        <dbReference type="ChEBI" id="CHEBI:15361"/>
        <dbReference type="ChEBI" id="CHEBI:15378"/>
        <dbReference type="ChEBI" id="CHEBI:16567"/>
        <dbReference type="ChEBI" id="CHEBI:29748"/>
        <dbReference type="ChEBI" id="CHEBI:29985"/>
        <dbReference type="ChEBI" id="CHEBI:58359"/>
        <dbReference type="EC" id="4.1.3.27"/>
    </reaction>
</comment>
<dbReference type="InterPro" id="IPR005256">
    <property type="entry name" value="Anth_synth_I_PabB"/>
</dbReference>
<dbReference type="SUPFAM" id="SSF56322">
    <property type="entry name" value="ADC synthase"/>
    <property type="match status" value="1"/>
</dbReference>
<keyword evidence="7 15" id="KW-0028">Amino-acid biosynthesis</keyword>
<evidence type="ECO:0000256" key="4">
    <source>
        <dbReference type="ARBA" id="ARBA00011575"/>
    </source>
</evidence>